<dbReference type="GO" id="GO:0006487">
    <property type="term" value="P:protein N-linked glycosylation"/>
    <property type="evidence" value="ECO:0007669"/>
    <property type="project" value="TreeGrafter"/>
</dbReference>
<comment type="pathway">
    <text evidence="2 10">Protein modification; protein glycosylation.</text>
</comment>
<feature type="transmembrane region" description="Helical" evidence="10">
    <location>
        <begin position="366"/>
        <end position="383"/>
    </location>
</feature>
<dbReference type="PANTHER" id="PTHR12413:SF2">
    <property type="entry name" value="DOLICHYL PYROPHOSPHATE GLC1MAN9GLCNAC2 ALPHA-1,3-GLUCOSYLTRANSFERASE-RELATED"/>
    <property type="match status" value="1"/>
</dbReference>
<dbReference type="Ensembl" id="ENSSANT00000006116.1">
    <property type="protein sequence ID" value="ENSSANP00000005683.1"/>
    <property type="gene ID" value="ENSSANG00000003102.1"/>
</dbReference>
<feature type="transmembrane region" description="Helical" evidence="10">
    <location>
        <begin position="333"/>
        <end position="354"/>
    </location>
</feature>
<feature type="transmembrane region" description="Helical" evidence="10">
    <location>
        <begin position="20"/>
        <end position="38"/>
    </location>
</feature>
<feature type="transmembrane region" description="Helical" evidence="10">
    <location>
        <begin position="466"/>
        <end position="488"/>
    </location>
</feature>
<evidence type="ECO:0000313" key="12">
    <source>
        <dbReference type="Proteomes" id="UP000472260"/>
    </source>
</evidence>
<proteinExistence type="inferred from homology"/>
<keyword evidence="12" id="KW-1185">Reference proteome</keyword>
<name>A0A671KI62_9TELE</name>
<dbReference type="PANTHER" id="PTHR12413">
    <property type="entry name" value="DOLICHYL GLYCOSYLTRANSFERASE"/>
    <property type="match status" value="1"/>
</dbReference>
<keyword evidence="9 10" id="KW-0472">Membrane</keyword>
<dbReference type="InterPro" id="IPR004856">
    <property type="entry name" value="Glyco_trans_ALG6/ALG8"/>
</dbReference>
<evidence type="ECO:0000256" key="1">
    <source>
        <dbReference type="ARBA" id="ARBA00004477"/>
    </source>
</evidence>
<comment type="similarity">
    <text evidence="3 10">Belongs to the ALG6/ALG8 glucosyltransferase family.</text>
</comment>
<gene>
    <name evidence="11" type="primary">alg8</name>
</gene>
<evidence type="ECO:0000256" key="10">
    <source>
        <dbReference type="RuleBase" id="RU363110"/>
    </source>
</evidence>
<keyword evidence="4 10" id="KW-0328">Glycosyltransferase</keyword>
<dbReference type="EC" id="2.4.1.-" evidence="10"/>
<dbReference type="UniPathway" id="UPA00378"/>
<dbReference type="GO" id="GO:0005789">
    <property type="term" value="C:endoplasmic reticulum membrane"/>
    <property type="evidence" value="ECO:0007669"/>
    <property type="project" value="UniProtKB-SubCell"/>
</dbReference>
<keyword evidence="5 10" id="KW-0808">Transferase</keyword>
<keyword evidence="7 10" id="KW-0256">Endoplasmic reticulum</keyword>
<accession>A0A671KI62</accession>
<dbReference type="AlphaFoldDB" id="A0A671KI62"/>
<feature type="transmembrane region" description="Helical" evidence="10">
    <location>
        <begin position="243"/>
        <end position="264"/>
    </location>
</feature>
<evidence type="ECO:0000256" key="2">
    <source>
        <dbReference type="ARBA" id="ARBA00004922"/>
    </source>
</evidence>
<evidence type="ECO:0000256" key="3">
    <source>
        <dbReference type="ARBA" id="ARBA00008715"/>
    </source>
</evidence>
<evidence type="ECO:0000313" key="11">
    <source>
        <dbReference type="Ensembl" id="ENSSANP00000005683.1"/>
    </source>
</evidence>
<evidence type="ECO:0000256" key="4">
    <source>
        <dbReference type="ARBA" id="ARBA00022676"/>
    </source>
</evidence>
<dbReference type="GO" id="GO:0042283">
    <property type="term" value="F:dolichyl pyrophosphate Glc1Man9GlcNAc2 alpha-1,3-glucosyltransferase activity"/>
    <property type="evidence" value="ECO:0007669"/>
    <property type="project" value="TreeGrafter"/>
</dbReference>
<dbReference type="Proteomes" id="UP000472260">
    <property type="component" value="Unassembled WGS sequence"/>
</dbReference>
<feature type="transmembrane region" description="Helical" evidence="10">
    <location>
        <begin position="103"/>
        <end position="127"/>
    </location>
</feature>
<reference evidence="11" key="1">
    <citation type="submission" date="2025-08" db="UniProtKB">
        <authorList>
            <consortium name="Ensembl"/>
        </authorList>
    </citation>
    <scope>IDENTIFICATION</scope>
</reference>
<comment type="subcellular location">
    <subcellularLocation>
        <location evidence="1 10">Endoplasmic reticulum membrane</location>
        <topology evidence="1 10">Multi-pass membrane protein</topology>
    </subcellularLocation>
</comment>
<organism evidence="11 12">
    <name type="scientific">Sinocyclocheilus anshuiensis</name>
    <dbReference type="NCBI Taxonomy" id="1608454"/>
    <lineage>
        <taxon>Eukaryota</taxon>
        <taxon>Metazoa</taxon>
        <taxon>Chordata</taxon>
        <taxon>Craniata</taxon>
        <taxon>Vertebrata</taxon>
        <taxon>Euteleostomi</taxon>
        <taxon>Actinopterygii</taxon>
        <taxon>Neopterygii</taxon>
        <taxon>Teleostei</taxon>
        <taxon>Ostariophysi</taxon>
        <taxon>Cypriniformes</taxon>
        <taxon>Cyprinidae</taxon>
        <taxon>Cyprininae</taxon>
        <taxon>Sinocyclocheilus</taxon>
    </lineage>
</organism>
<feature type="transmembrane region" description="Helical" evidence="10">
    <location>
        <begin position="494"/>
        <end position="517"/>
    </location>
</feature>
<sequence length="532" mass="60551">MSATLHLPKVVNRILEINWFYSLALGVSFLKCLLINAYHSTDFEVHRNWLALTHSLPVSQWYYEATSEWTLDYPPLFAWFEYGLSHIARFFDKEMLVVQNLNYASPATVLFQRLSVIVADVVFFYAVKECCKCLREGKGKDLLGKPSFILTVLLLWNFGLLIVDHIHFQYNGFLFGVLLLSIARHFQNRHFEGALLFSVLLNLKHIYLYIAPAYGIYLLRCFCFTQSNADGSLQWRSFSVVRLVTLGTIVLPTFAVSFGPFIALGQLPQVLSRLFPFKRGLCHAYWAPNIWALYNIADKAFSILGVKFKLLDINKLPKASMTGGLVQELQHSVLPSVSPLATLVCTLLSILPALFKIWHRPNGARGFLRCLVICALGSFMFGWHVHEKAILMAILPLSLLAVESREDARIFLMLSVTGHYSLFPLLFTTQELPIKIFLMLLFTIFSLTSLKMLFRKGGALLNPLEATYLLGLIPLELICEFVYPLTVWQKTFPFLPLMLTSVYCALGVTYAFIRLYISLLTCSDTTKKTKMQ</sequence>
<keyword evidence="8 10" id="KW-1133">Transmembrane helix</keyword>
<evidence type="ECO:0000256" key="6">
    <source>
        <dbReference type="ARBA" id="ARBA00022692"/>
    </source>
</evidence>
<feature type="transmembrane region" description="Helical" evidence="10">
    <location>
        <begin position="206"/>
        <end position="223"/>
    </location>
</feature>
<evidence type="ECO:0000256" key="9">
    <source>
        <dbReference type="ARBA" id="ARBA00023136"/>
    </source>
</evidence>
<reference evidence="11" key="2">
    <citation type="submission" date="2025-09" db="UniProtKB">
        <authorList>
            <consortium name="Ensembl"/>
        </authorList>
    </citation>
    <scope>IDENTIFICATION</scope>
</reference>
<dbReference type="Pfam" id="PF03155">
    <property type="entry name" value="Alg6_Alg8"/>
    <property type="match status" value="1"/>
</dbReference>
<feature type="transmembrane region" description="Helical" evidence="10">
    <location>
        <begin position="147"/>
        <end position="163"/>
    </location>
</feature>
<evidence type="ECO:0000256" key="5">
    <source>
        <dbReference type="ARBA" id="ARBA00022679"/>
    </source>
</evidence>
<feature type="transmembrane region" description="Helical" evidence="10">
    <location>
        <begin position="434"/>
        <end position="454"/>
    </location>
</feature>
<evidence type="ECO:0000256" key="7">
    <source>
        <dbReference type="ARBA" id="ARBA00022824"/>
    </source>
</evidence>
<keyword evidence="6 10" id="KW-0812">Transmembrane</keyword>
<evidence type="ECO:0000256" key="8">
    <source>
        <dbReference type="ARBA" id="ARBA00022989"/>
    </source>
</evidence>
<protein>
    <recommendedName>
        <fullName evidence="10">Alpha-1,3-glucosyltransferase</fullName>
        <ecNumber evidence="10">2.4.1.-</ecNumber>
    </recommendedName>
</protein>